<keyword evidence="4" id="KW-0614">Plasmid</keyword>
<evidence type="ECO:0000259" key="3">
    <source>
        <dbReference type="Pfam" id="PF24092"/>
    </source>
</evidence>
<evidence type="ECO:0000259" key="2">
    <source>
        <dbReference type="Pfam" id="PF24088"/>
    </source>
</evidence>
<proteinExistence type="predicted"/>
<geneLocation type="plasmid" evidence="4 5">
    <name>pJCM12687</name>
</geneLocation>
<feature type="domain" description="DUF7373" evidence="3">
    <location>
        <begin position="247"/>
        <end position="396"/>
    </location>
</feature>
<gene>
    <name evidence="4" type="ORF">MBRA_53740</name>
</gene>
<keyword evidence="5" id="KW-1185">Reference proteome</keyword>
<dbReference type="EMBL" id="AP022607">
    <property type="protein sequence ID" value="BBZ15179.1"/>
    <property type="molecule type" value="Genomic_DNA"/>
</dbReference>
<name>A0ABN6BET5_9MYCO</name>
<sequence length="398" mass="42061">MTGVALTESPSADHADVALMDTGNYRTTAGPPIGKAGKNAIAGPALEAMRMAPYVTGPWVVDSALNKPEAVPTRPLPDAKSLTLVLGDPFHRVDGGPLPDIAAAHGFIAGFSTARSSQPPDPPQAMINAVLRFPDADAAAAAAAELVAKNPQRGTAPAEPIPVPSHPESTASTYTDAAGSSVVQSFTAHGPFVLYQFVRISREPHHAALMAASALDVQEPAIDRFEPTDPAKLADLPIDPSGYLEARTLAAPDRKYAVLNTGVYAPRGALHFERDPIESARLFETAGVEWVSQLLVEVYQTHNAAGAARIVDRFAGDLSALPGVEPSAPVAGLPVASCFEQPVGWEPITNLAERGYKTSKWHFACVARADRYAYIAYSDTETDVKQQVSAQYRILAGK</sequence>
<dbReference type="InterPro" id="IPR056463">
    <property type="entry name" value="DUF7373_C"/>
</dbReference>
<accession>A0ABN6BET5</accession>
<dbReference type="Pfam" id="PF24088">
    <property type="entry name" value="DUF7373"/>
    <property type="match status" value="1"/>
</dbReference>
<feature type="region of interest" description="Disordered" evidence="1">
    <location>
        <begin position="150"/>
        <end position="173"/>
    </location>
</feature>
<protein>
    <submittedName>
        <fullName evidence="4">Uncharacterized protein</fullName>
    </submittedName>
</protein>
<reference evidence="4 5" key="1">
    <citation type="journal article" date="2019" name="Emerg. Microbes Infect.">
        <title>Comprehensive subspecies identification of 175 nontuberculous mycobacteria species based on 7547 genomic profiles.</title>
        <authorList>
            <person name="Matsumoto Y."/>
            <person name="Kinjo T."/>
            <person name="Motooka D."/>
            <person name="Nabeya D."/>
            <person name="Jung N."/>
            <person name="Uechi K."/>
            <person name="Horii T."/>
            <person name="Iida T."/>
            <person name="Fujita J."/>
            <person name="Nakamura S."/>
        </authorList>
    </citation>
    <scope>NUCLEOTIDE SEQUENCE [LARGE SCALE GENOMIC DNA]</scope>
    <source>
        <strain evidence="4 5">JCM 12687</strain>
        <plasmid evidence="4">pJCM12687</plasmid>
    </source>
</reference>
<dbReference type="Pfam" id="PF24092">
    <property type="entry name" value="DUF7373_C"/>
    <property type="match status" value="1"/>
</dbReference>
<dbReference type="Proteomes" id="UP000467379">
    <property type="component" value="Plasmid pJCM12687"/>
</dbReference>
<evidence type="ECO:0000313" key="5">
    <source>
        <dbReference type="Proteomes" id="UP000467379"/>
    </source>
</evidence>
<evidence type="ECO:0000313" key="4">
    <source>
        <dbReference type="EMBL" id="BBZ15179.1"/>
    </source>
</evidence>
<organism evidence="4 5">
    <name type="scientific">Mycobacterium branderi</name>
    <dbReference type="NCBI Taxonomy" id="43348"/>
    <lineage>
        <taxon>Bacteria</taxon>
        <taxon>Bacillati</taxon>
        <taxon>Actinomycetota</taxon>
        <taxon>Actinomycetes</taxon>
        <taxon>Mycobacteriales</taxon>
        <taxon>Mycobacteriaceae</taxon>
        <taxon>Mycobacterium</taxon>
    </lineage>
</organism>
<evidence type="ECO:0000256" key="1">
    <source>
        <dbReference type="SAM" id="MobiDB-lite"/>
    </source>
</evidence>
<dbReference type="InterPro" id="IPR055797">
    <property type="entry name" value="DUF7373"/>
</dbReference>
<feature type="domain" description="DUF7373" evidence="2">
    <location>
        <begin position="37"/>
        <end position="238"/>
    </location>
</feature>